<organism evidence="2 3">
    <name type="scientific">Bacteroides helcogenes (strain ATCC 35417 / DSM 20613 / JCM 6297 / CCUG 15421 / P 36-108)</name>
    <dbReference type="NCBI Taxonomy" id="693979"/>
    <lineage>
        <taxon>Bacteria</taxon>
        <taxon>Pseudomonadati</taxon>
        <taxon>Bacteroidota</taxon>
        <taxon>Bacteroidia</taxon>
        <taxon>Bacteroidales</taxon>
        <taxon>Bacteroidaceae</taxon>
        <taxon>Bacteroides</taxon>
    </lineage>
</organism>
<dbReference type="HOGENOM" id="CLU_046268_0_0_10"/>
<evidence type="ECO:0000313" key="3">
    <source>
        <dbReference type="Proteomes" id="UP000008630"/>
    </source>
</evidence>
<feature type="signal peptide" evidence="1">
    <location>
        <begin position="1"/>
        <end position="20"/>
    </location>
</feature>
<evidence type="ECO:0000256" key="1">
    <source>
        <dbReference type="SAM" id="SignalP"/>
    </source>
</evidence>
<dbReference type="KEGG" id="bhl:Bache_1125"/>
<evidence type="ECO:0008006" key="4">
    <source>
        <dbReference type="Google" id="ProtNLM"/>
    </source>
</evidence>
<dbReference type="EMBL" id="CP002352">
    <property type="protein sequence ID" value="ADV43135.1"/>
    <property type="molecule type" value="Genomic_DNA"/>
</dbReference>
<feature type="chain" id="PRO_5003209254" description="Lipoprotein" evidence="1">
    <location>
        <begin position="21"/>
        <end position="439"/>
    </location>
</feature>
<dbReference type="AlphaFoldDB" id="E6SS33"/>
<dbReference type="InterPro" id="IPR032627">
    <property type="entry name" value="DUF4876"/>
</dbReference>
<name>E6SS33_BACT6</name>
<reference evidence="2 3" key="2">
    <citation type="journal article" date="2011" name="Stand. Genomic Sci.">
        <title>Complete genome sequence of Bacteroides helcogenes type strain (P 36-108).</title>
        <authorList>
            <person name="Pati A."/>
            <person name="Gronow S."/>
            <person name="Zeytun A."/>
            <person name="Lapidus A."/>
            <person name="Nolan M."/>
            <person name="Hammon N."/>
            <person name="Deshpande S."/>
            <person name="Cheng J.F."/>
            <person name="Tapia R."/>
            <person name="Han C."/>
            <person name="Goodwin L."/>
            <person name="Pitluck S."/>
            <person name="Liolios K."/>
            <person name="Pagani I."/>
            <person name="Ivanova N."/>
            <person name="Mavromatis K."/>
            <person name="Chen A."/>
            <person name="Palaniappan K."/>
            <person name="Land M."/>
            <person name="Hauser L."/>
            <person name="Chang Y.J."/>
            <person name="Jeffries C.D."/>
            <person name="Detter J.C."/>
            <person name="Brambilla E."/>
            <person name="Rohde M."/>
            <person name="Goker M."/>
            <person name="Woyke T."/>
            <person name="Bristow J."/>
            <person name="Eisen J.A."/>
            <person name="Markowitz V."/>
            <person name="Hugenholtz P."/>
            <person name="Kyrpides N.C."/>
            <person name="Klenk H.P."/>
            <person name="Lucas S."/>
        </authorList>
    </citation>
    <scope>NUCLEOTIDE SEQUENCE [LARGE SCALE GENOMIC DNA]</scope>
    <source>
        <strain evidence="3">ATCC 35417 / DSM 20613 / JCM 6297 / CCUG 15421 / P 36-108</strain>
    </source>
</reference>
<sequence length="439" mass="47948">MKKYAYLLLCVLIFGLTSCSDNEDKSYKTFTVNVQLVYPSSSGLTASEGVTVKLTSGNGGIYNATTDALGKASFTVPAGIYEASASEQRSQEGYIYLLNGITSGISVTDTWISEHTVQLSLTESKSSQIVIKEFYVGGCQNNNGSGTYLYDKYVILYNNSNTVASIDNLCIGLALPLNSNATNNNYDSNGKLTYESEGFIPAGYGIWYFPQTLTLQPAEEVVVSISGAINHTLTYSKSVNLANASYYCMYDTEDWTNTNWYPAPYEGIPTSHYLLAEKYGPGSAWPISQHGPALFIFSTDGTTPSAFANDNSNNWYNGGNTTAPNLCKKVPTNWILDGIEIFSEPNQEKSKKRLTSTIDGGYTLLTPQLGHTSYRNVNKNATEAIESNSGKLVYNYSYGNDPSGIDAEASLKNGARIIYQDTNNSTNDFHQRKQASLKD</sequence>
<dbReference type="eggNOG" id="ENOG502Z8Q3">
    <property type="taxonomic scope" value="Bacteria"/>
</dbReference>
<dbReference type="InterPro" id="IPR013783">
    <property type="entry name" value="Ig-like_fold"/>
</dbReference>
<gene>
    <name evidence="2" type="ordered locus">Bache_1125</name>
</gene>
<dbReference type="PROSITE" id="PS51257">
    <property type="entry name" value="PROKAR_LIPOPROTEIN"/>
    <property type="match status" value="1"/>
</dbReference>
<keyword evidence="1" id="KW-0732">Signal</keyword>
<dbReference type="Pfam" id="PF16215">
    <property type="entry name" value="DUF4876"/>
    <property type="match status" value="1"/>
</dbReference>
<evidence type="ECO:0000313" key="2">
    <source>
        <dbReference type="EMBL" id="ADV43135.1"/>
    </source>
</evidence>
<dbReference type="STRING" id="693979.Bache_1125"/>
<accession>E6SS33</accession>
<keyword evidence="3" id="KW-1185">Reference proteome</keyword>
<dbReference type="Proteomes" id="UP000008630">
    <property type="component" value="Chromosome"/>
</dbReference>
<dbReference type="Gene3D" id="2.60.40.10">
    <property type="entry name" value="Immunoglobulins"/>
    <property type="match status" value="1"/>
</dbReference>
<dbReference type="RefSeq" id="WP_013546730.1">
    <property type="nucleotide sequence ID" value="NC_014933.1"/>
</dbReference>
<reference key="1">
    <citation type="submission" date="2010-11" db="EMBL/GenBank/DDBJ databases">
        <title>The complete genome of Bacteroides helcogenes P 36-108.</title>
        <authorList>
            <consortium name="US DOE Joint Genome Institute (JGI-PGF)"/>
            <person name="Lucas S."/>
            <person name="Copeland A."/>
            <person name="Lapidus A."/>
            <person name="Bruce D."/>
            <person name="Goodwin L."/>
            <person name="Pitluck S."/>
            <person name="Kyrpides N."/>
            <person name="Mavromatis K."/>
            <person name="Ivanova N."/>
            <person name="Zeytun A."/>
            <person name="Brettin T."/>
            <person name="Detter J.C."/>
            <person name="Tapia R."/>
            <person name="Han C."/>
            <person name="Land M."/>
            <person name="Hauser L."/>
            <person name="Markowitz V."/>
            <person name="Cheng J.-F."/>
            <person name="Hugenholtz P."/>
            <person name="Woyke T."/>
            <person name="Wu D."/>
            <person name="Gronow S."/>
            <person name="Wellnitz S."/>
            <person name="Brambilla E."/>
            <person name="Klenk H.-P."/>
            <person name="Eisen J.A."/>
        </authorList>
    </citation>
    <scope>NUCLEOTIDE SEQUENCE</scope>
    <source>
        <strain>P 36-108</strain>
    </source>
</reference>
<proteinExistence type="predicted"/>
<protein>
    <recommendedName>
        <fullName evidence="4">Lipoprotein</fullName>
    </recommendedName>
</protein>